<sequence>MLMNCVINEKYKLDTRVGGGSYGDVYIGHNVVTKAKVAIKIEDTRSDHEDRLSHEYKVNKLLSDYVIVPKAKYFGAVDNRYNAMVMELMGPSLEDLFTMCKRKFNLKTVLMLGKQMLTRLETMHKQGWVHRDIKPDNFAMGVEDGSDKNVHILDFGLAKRFKYEHKNVHVSYKDGRSSVIGTARYTSINSHIGIEQTRRDDLEALGYTLVYFFRGRLPWQGIKQVTTQEKYHAIYRQKDAISIEELCKGMPKKFIDYFHHVYNLDYSTKPDYKMLRQLFKDMLAEKGFLDDNDFEWLKKPEYLRILHARMKSPPPTVVLSIPQLQSKPSEPKKRKTKSQKKREALAAGKPIKVKPKYICKADRERFGITTKTIPQNQLKLYCM</sequence>
<dbReference type="SUPFAM" id="SSF56112">
    <property type="entry name" value="Protein kinase-like (PK-like)"/>
    <property type="match status" value="1"/>
</dbReference>
<dbReference type="InterPro" id="IPR011009">
    <property type="entry name" value="Kinase-like_dom_sf"/>
</dbReference>
<dbReference type="GO" id="GO:0004672">
    <property type="term" value="F:protein kinase activity"/>
    <property type="evidence" value="ECO:0007669"/>
    <property type="project" value="InterPro"/>
</dbReference>
<dbReference type="InterPro" id="IPR000719">
    <property type="entry name" value="Prot_kinase_dom"/>
</dbReference>
<comment type="caution">
    <text evidence="4">The sequence shown here is derived from an EMBL/GenBank/DDBJ whole genome shotgun (WGS) entry which is preliminary data.</text>
</comment>
<feature type="binding site" evidence="1">
    <location>
        <position position="40"/>
    </location>
    <ligand>
        <name>ATP</name>
        <dbReference type="ChEBI" id="CHEBI:30616"/>
    </ligand>
</feature>
<evidence type="ECO:0000313" key="4">
    <source>
        <dbReference type="EMBL" id="KAG2220626.1"/>
    </source>
</evidence>
<dbReference type="CDD" id="cd14016">
    <property type="entry name" value="STKc_CK1"/>
    <property type="match status" value="1"/>
</dbReference>
<organism evidence="4 5">
    <name type="scientific">Circinella minor</name>
    <dbReference type="NCBI Taxonomy" id="1195481"/>
    <lineage>
        <taxon>Eukaryota</taxon>
        <taxon>Fungi</taxon>
        <taxon>Fungi incertae sedis</taxon>
        <taxon>Mucoromycota</taxon>
        <taxon>Mucoromycotina</taxon>
        <taxon>Mucoromycetes</taxon>
        <taxon>Mucorales</taxon>
        <taxon>Lichtheimiaceae</taxon>
        <taxon>Circinella</taxon>
    </lineage>
</organism>
<dbReference type="Pfam" id="PF00069">
    <property type="entry name" value="Pkinase"/>
    <property type="match status" value="1"/>
</dbReference>
<proteinExistence type="predicted"/>
<dbReference type="OrthoDB" id="2278142at2759"/>
<evidence type="ECO:0000313" key="5">
    <source>
        <dbReference type="Proteomes" id="UP000646827"/>
    </source>
</evidence>
<dbReference type="PROSITE" id="PS00107">
    <property type="entry name" value="PROTEIN_KINASE_ATP"/>
    <property type="match status" value="1"/>
</dbReference>
<dbReference type="InterPro" id="IPR017441">
    <property type="entry name" value="Protein_kinase_ATP_BS"/>
</dbReference>
<dbReference type="InterPro" id="IPR050235">
    <property type="entry name" value="CK1_Ser-Thr_kinase"/>
</dbReference>
<dbReference type="AlphaFoldDB" id="A0A8H7VF10"/>
<keyword evidence="1" id="KW-0067">ATP-binding</keyword>
<keyword evidence="1" id="KW-0547">Nucleotide-binding</keyword>
<feature type="region of interest" description="Disordered" evidence="2">
    <location>
        <begin position="323"/>
        <end position="348"/>
    </location>
</feature>
<feature type="domain" description="Protein kinase" evidence="3">
    <location>
        <begin position="11"/>
        <end position="283"/>
    </location>
</feature>
<name>A0A8H7VF10_9FUNG</name>
<evidence type="ECO:0000259" key="3">
    <source>
        <dbReference type="PROSITE" id="PS50011"/>
    </source>
</evidence>
<accession>A0A8H7VF10</accession>
<keyword evidence="5" id="KW-1185">Reference proteome</keyword>
<dbReference type="PANTHER" id="PTHR11909">
    <property type="entry name" value="CASEIN KINASE-RELATED"/>
    <property type="match status" value="1"/>
</dbReference>
<dbReference type="GO" id="GO:0005524">
    <property type="term" value="F:ATP binding"/>
    <property type="evidence" value="ECO:0007669"/>
    <property type="project" value="UniProtKB-UniRule"/>
</dbReference>
<dbReference type="SMART" id="SM00220">
    <property type="entry name" value="S_TKc"/>
    <property type="match status" value="1"/>
</dbReference>
<dbReference type="Proteomes" id="UP000646827">
    <property type="component" value="Unassembled WGS sequence"/>
</dbReference>
<dbReference type="Gene3D" id="1.10.510.10">
    <property type="entry name" value="Transferase(Phosphotransferase) domain 1"/>
    <property type="match status" value="1"/>
</dbReference>
<protein>
    <recommendedName>
        <fullName evidence="3">Protein kinase domain-containing protein</fullName>
    </recommendedName>
</protein>
<dbReference type="PROSITE" id="PS50011">
    <property type="entry name" value="PROTEIN_KINASE_DOM"/>
    <property type="match status" value="1"/>
</dbReference>
<dbReference type="EMBL" id="JAEPRB010000134">
    <property type="protein sequence ID" value="KAG2220626.1"/>
    <property type="molecule type" value="Genomic_DNA"/>
</dbReference>
<gene>
    <name evidence="4" type="ORF">INT45_014056</name>
</gene>
<evidence type="ECO:0000256" key="1">
    <source>
        <dbReference type="PROSITE-ProRule" id="PRU10141"/>
    </source>
</evidence>
<evidence type="ECO:0000256" key="2">
    <source>
        <dbReference type="SAM" id="MobiDB-lite"/>
    </source>
</evidence>
<reference evidence="4 5" key="1">
    <citation type="submission" date="2020-12" db="EMBL/GenBank/DDBJ databases">
        <title>Metabolic potential, ecology and presence of endohyphal bacteria is reflected in genomic diversity of Mucoromycotina.</title>
        <authorList>
            <person name="Muszewska A."/>
            <person name="Okrasinska A."/>
            <person name="Steczkiewicz K."/>
            <person name="Drgas O."/>
            <person name="Orlowska M."/>
            <person name="Perlinska-Lenart U."/>
            <person name="Aleksandrzak-Piekarczyk T."/>
            <person name="Szatraj K."/>
            <person name="Zielenkiewicz U."/>
            <person name="Pilsyk S."/>
            <person name="Malc E."/>
            <person name="Mieczkowski P."/>
            <person name="Kruszewska J.S."/>
            <person name="Biernat P."/>
            <person name="Pawlowska J."/>
        </authorList>
    </citation>
    <scope>NUCLEOTIDE SEQUENCE [LARGE SCALE GENOMIC DNA]</scope>
    <source>
        <strain evidence="4 5">CBS 142.35</strain>
    </source>
</reference>